<gene>
    <name evidence="10" type="primary">purN</name>
    <name evidence="10" type="ORF">NCS_10775</name>
</gene>
<keyword evidence="4" id="KW-0658">Purine biosynthesis</keyword>
<protein>
    <recommendedName>
        <fullName evidence="2">phosphoribosylglycinamide formyltransferase 1</fullName>
        <ecNumber evidence="2">2.1.2.2</ecNumber>
    </recommendedName>
    <alternativeName>
        <fullName evidence="7">5'-phosphoribosylglycinamide transformylase</fullName>
    </alternativeName>
    <alternativeName>
        <fullName evidence="6">GAR transformylase</fullName>
    </alternativeName>
</protein>
<evidence type="ECO:0000256" key="4">
    <source>
        <dbReference type="ARBA" id="ARBA00022755"/>
    </source>
</evidence>
<evidence type="ECO:0000256" key="8">
    <source>
        <dbReference type="ARBA" id="ARBA00047664"/>
    </source>
</evidence>
<dbReference type="RefSeq" id="WP_157927017.1">
    <property type="nucleotide sequence ID" value="NZ_LT841358.1"/>
</dbReference>
<evidence type="ECO:0000256" key="6">
    <source>
        <dbReference type="ARBA" id="ARBA00041324"/>
    </source>
</evidence>
<dbReference type="SUPFAM" id="SSF53328">
    <property type="entry name" value="Formyltransferase"/>
    <property type="match status" value="1"/>
</dbReference>
<comment type="catalytic activity">
    <reaction evidence="8">
        <text>N(1)-(5-phospho-beta-D-ribosyl)glycinamide + (6R)-10-formyltetrahydrofolate = N(2)-formyl-N(1)-(5-phospho-beta-D-ribosyl)glycinamide + (6S)-5,6,7,8-tetrahydrofolate + H(+)</text>
        <dbReference type="Rhea" id="RHEA:15053"/>
        <dbReference type="ChEBI" id="CHEBI:15378"/>
        <dbReference type="ChEBI" id="CHEBI:57453"/>
        <dbReference type="ChEBI" id="CHEBI:143788"/>
        <dbReference type="ChEBI" id="CHEBI:147286"/>
        <dbReference type="ChEBI" id="CHEBI:195366"/>
        <dbReference type="EC" id="2.1.2.2"/>
    </reaction>
</comment>
<dbReference type="InterPro" id="IPR002376">
    <property type="entry name" value="Formyl_transf_N"/>
</dbReference>
<evidence type="ECO:0000256" key="1">
    <source>
        <dbReference type="ARBA" id="ARBA00005054"/>
    </source>
</evidence>
<dbReference type="InterPro" id="IPR036477">
    <property type="entry name" value="Formyl_transf_N_sf"/>
</dbReference>
<sequence length="205" mass="22652">MLSLAILISGRGSNMENILKAVKKNKIPIKPVIVISNKPDARGLAIAQKIGIRTEIIDSNGFKGGNWEYDSKLVSVLEKHGVTPQNGLICLAGFMRIMSPEFIRHYKGRIMNIHPAILPAFPGLHSQRQALEYGVKYSGCTVHFVDEGVDTGPIILQSVVKIKDNDTEESISKKILKQEHKIYPKAVKLFAKGKIKIVGRKTVIS</sequence>
<evidence type="ECO:0000313" key="10">
    <source>
        <dbReference type="EMBL" id="SMH70968.1"/>
    </source>
</evidence>
<dbReference type="InterPro" id="IPR001555">
    <property type="entry name" value="GART_AS"/>
</dbReference>
<dbReference type="PANTHER" id="PTHR43369:SF2">
    <property type="entry name" value="PHOSPHORIBOSYLGLYCINAMIDE FORMYLTRANSFERASE"/>
    <property type="match status" value="1"/>
</dbReference>
<dbReference type="EMBL" id="LT841358">
    <property type="protein sequence ID" value="SMH70968.1"/>
    <property type="molecule type" value="Genomic_DNA"/>
</dbReference>
<dbReference type="PROSITE" id="PS00373">
    <property type="entry name" value="GART"/>
    <property type="match status" value="1"/>
</dbReference>
<feature type="domain" description="Formyl transferase N-terminal" evidence="9">
    <location>
        <begin position="4"/>
        <end position="187"/>
    </location>
</feature>
<keyword evidence="11" id="KW-1185">Reference proteome</keyword>
<dbReference type="OrthoDB" id="27277at2157"/>
<evidence type="ECO:0000313" key="11">
    <source>
        <dbReference type="Proteomes" id="UP000230607"/>
    </source>
</evidence>
<dbReference type="HAMAP" id="MF_01930">
    <property type="entry name" value="PurN"/>
    <property type="match status" value="1"/>
</dbReference>
<evidence type="ECO:0000256" key="5">
    <source>
        <dbReference type="ARBA" id="ARBA00038440"/>
    </source>
</evidence>
<comment type="pathway">
    <text evidence="1">Purine metabolism; IMP biosynthesis via de novo pathway; N(2)-formyl-N(1)-(5-phospho-D-ribosyl)glycinamide from N(1)-(5-phospho-D-ribosyl)glycinamide (10-formyl THF route): step 1/1.</text>
</comment>
<dbReference type="Proteomes" id="UP000230607">
    <property type="component" value="Chromosome 1"/>
</dbReference>
<dbReference type="UniPathway" id="UPA00074">
    <property type="reaction ID" value="UER00126"/>
</dbReference>
<organism evidence="10 11">
    <name type="scientific">Candidatus Nitrosotalea okcheonensis</name>
    <dbReference type="NCBI Taxonomy" id="1903276"/>
    <lineage>
        <taxon>Archaea</taxon>
        <taxon>Nitrososphaerota</taxon>
        <taxon>Nitrososphaeria</taxon>
        <taxon>Nitrosotaleales</taxon>
        <taxon>Nitrosotaleaceae</taxon>
        <taxon>Nitrosotalea</taxon>
    </lineage>
</organism>
<name>A0A2H1FDX7_9ARCH</name>
<accession>A0A2H1FDX7</accession>
<dbReference type="GO" id="GO:0005737">
    <property type="term" value="C:cytoplasm"/>
    <property type="evidence" value="ECO:0007669"/>
    <property type="project" value="TreeGrafter"/>
</dbReference>
<dbReference type="NCBIfam" id="TIGR00639">
    <property type="entry name" value="PurN"/>
    <property type="match status" value="1"/>
</dbReference>
<dbReference type="AlphaFoldDB" id="A0A2H1FDX7"/>
<keyword evidence="3 10" id="KW-0808">Transferase</keyword>
<dbReference type="CDD" id="cd08645">
    <property type="entry name" value="FMT_core_GART"/>
    <property type="match status" value="1"/>
</dbReference>
<dbReference type="GO" id="GO:0004644">
    <property type="term" value="F:phosphoribosylglycinamide formyltransferase activity"/>
    <property type="evidence" value="ECO:0007669"/>
    <property type="project" value="UniProtKB-EC"/>
</dbReference>
<evidence type="ECO:0000256" key="2">
    <source>
        <dbReference type="ARBA" id="ARBA00012254"/>
    </source>
</evidence>
<proteinExistence type="inferred from homology"/>
<dbReference type="PANTHER" id="PTHR43369">
    <property type="entry name" value="PHOSPHORIBOSYLGLYCINAMIDE FORMYLTRANSFERASE"/>
    <property type="match status" value="1"/>
</dbReference>
<evidence type="ECO:0000256" key="7">
    <source>
        <dbReference type="ARBA" id="ARBA00041682"/>
    </source>
</evidence>
<evidence type="ECO:0000259" key="9">
    <source>
        <dbReference type="Pfam" id="PF00551"/>
    </source>
</evidence>
<dbReference type="GO" id="GO:0006189">
    <property type="term" value="P:'de novo' IMP biosynthetic process"/>
    <property type="evidence" value="ECO:0007669"/>
    <property type="project" value="UniProtKB-UniPathway"/>
</dbReference>
<dbReference type="Gene3D" id="3.40.50.170">
    <property type="entry name" value="Formyl transferase, N-terminal domain"/>
    <property type="match status" value="1"/>
</dbReference>
<dbReference type="EC" id="2.1.2.2" evidence="2"/>
<dbReference type="InterPro" id="IPR004607">
    <property type="entry name" value="GART"/>
</dbReference>
<evidence type="ECO:0000256" key="3">
    <source>
        <dbReference type="ARBA" id="ARBA00022679"/>
    </source>
</evidence>
<dbReference type="Pfam" id="PF00551">
    <property type="entry name" value="Formyl_trans_N"/>
    <property type="match status" value="1"/>
</dbReference>
<reference evidence="11" key="1">
    <citation type="submission" date="2017-03" db="EMBL/GenBank/DDBJ databases">
        <authorList>
            <person name="Herbold C."/>
        </authorList>
    </citation>
    <scope>NUCLEOTIDE SEQUENCE [LARGE SCALE GENOMIC DNA]</scope>
</reference>
<comment type="similarity">
    <text evidence="5">Belongs to the GART family.</text>
</comment>